<sequence length="251" mass="27773">MEMQSILRHLQIGSGVVLLTYLFLHLVNHALGLWSLDLAGHGLTLAIKLWHSTPGTILLYGSAALHFSLALRTIYGRRRWVLPATEWIRIWAGLSLPLLLIRHAVATRLAASLYGFEPNYEKIVISLISSGTQGLQLALLAPGWVHGCLGLWIRFRHYDPVRRAKPALIAVLIGLPLLSAAGFLHMTRAVETASAVLPAPDPKLLAHRVALDTWRRDLLTIYLSLVIGALVAGQLRNRVERRSLHKASLDT</sequence>
<dbReference type="AlphaFoldDB" id="A0A0J1CT45"/>
<evidence type="ECO:0000256" key="1">
    <source>
        <dbReference type="SAM" id="Phobius"/>
    </source>
</evidence>
<evidence type="ECO:0000313" key="3">
    <source>
        <dbReference type="Proteomes" id="UP000035963"/>
    </source>
</evidence>
<proteinExistence type="predicted"/>
<dbReference type="InterPro" id="IPR034804">
    <property type="entry name" value="SQR/QFR_C/D"/>
</dbReference>
<dbReference type="OrthoDB" id="9806704at2"/>
<organism evidence="2 3">
    <name type="scientific">Caballeronia mineralivorans PML1(12)</name>
    <dbReference type="NCBI Taxonomy" id="908627"/>
    <lineage>
        <taxon>Bacteria</taxon>
        <taxon>Pseudomonadati</taxon>
        <taxon>Pseudomonadota</taxon>
        <taxon>Betaproteobacteria</taxon>
        <taxon>Burkholderiales</taxon>
        <taxon>Burkholderiaceae</taxon>
        <taxon>Caballeronia</taxon>
    </lineage>
</organism>
<keyword evidence="3" id="KW-1185">Reference proteome</keyword>
<dbReference type="EMBL" id="AEJF01000143">
    <property type="protein sequence ID" value="KLU23784.1"/>
    <property type="molecule type" value="Genomic_DNA"/>
</dbReference>
<evidence type="ECO:0000313" key="2">
    <source>
        <dbReference type="EMBL" id="KLU23784.1"/>
    </source>
</evidence>
<feature type="transmembrane region" description="Helical" evidence="1">
    <location>
        <begin position="167"/>
        <end position="186"/>
    </location>
</feature>
<keyword evidence="1" id="KW-1133">Transmembrane helix</keyword>
<feature type="transmembrane region" description="Helical" evidence="1">
    <location>
        <begin position="87"/>
        <end position="114"/>
    </location>
</feature>
<gene>
    <name evidence="2" type="ORF">EOS_24410</name>
</gene>
<keyword evidence="1" id="KW-0472">Membrane</keyword>
<feature type="transmembrane region" description="Helical" evidence="1">
    <location>
        <begin position="12"/>
        <end position="36"/>
    </location>
</feature>
<name>A0A0J1CT45_9BURK</name>
<protein>
    <recommendedName>
        <fullName evidence="4">Adenylate cyclase</fullName>
    </recommendedName>
</protein>
<dbReference type="Proteomes" id="UP000035963">
    <property type="component" value="Unassembled WGS sequence"/>
</dbReference>
<accession>A0A0J1CT45</accession>
<dbReference type="GO" id="GO:0016020">
    <property type="term" value="C:membrane"/>
    <property type="evidence" value="ECO:0007669"/>
    <property type="project" value="InterPro"/>
</dbReference>
<dbReference type="PATRIC" id="fig|908627.4.peg.5448"/>
<dbReference type="SUPFAM" id="SSF81343">
    <property type="entry name" value="Fumarate reductase respiratory complex transmembrane subunits"/>
    <property type="match status" value="1"/>
</dbReference>
<evidence type="ECO:0008006" key="4">
    <source>
        <dbReference type="Google" id="ProtNLM"/>
    </source>
</evidence>
<feature type="transmembrane region" description="Helical" evidence="1">
    <location>
        <begin position="56"/>
        <end position="75"/>
    </location>
</feature>
<comment type="caution">
    <text evidence="2">The sequence shown here is derived from an EMBL/GenBank/DDBJ whole genome shotgun (WGS) entry which is preliminary data.</text>
</comment>
<keyword evidence="1" id="KW-0812">Transmembrane</keyword>
<feature type="transmembrane region" description="Helical" evidence="1">
    <location>
        <begin position="134"/>
        <end position="155"/>
    </location>
</feature>
<feature type="transmembrane region" description="Helical" evidence="1">
    <location>
        <begin position="218"/>
        <end position="235"/>
    </location>
</feature>
<reference evidence="2 3" key="1">
    <citation type="journal article" date="2015" name="Genome Announc.">
        <title>Draft Genome Sequence of Burkholderia sp. Strain PML1(12), an Ectomycorrhizosphere-Inhabiting Bacterium with Effective Mineral-Weathering Ability.</title>
        <authorList>
            <person name="Uroz S."/>
            <person name="Oger P."/>
        </authorList>
    </citation>
    <scope>NUCLEOTIDE SEQUENCE [LARGE SCALE GENOMIC DNA]</scope>
    <source>
        <strain evidence="3">PML1(12)</strain>
    </source>
</reference>